<accession>A0ABW7FAF5</accession>
<name>A0ABW7FAF5_9BURK</name>
<feature type="domain" description="Integrase catalytic" evidence="2">
    <location>
        <begin position="126"/>
        <end position="314"/>
    </location>
</feature>
<protein>
    <submittedName>
        <fullName evidence="3">IS21 family transposase</fullName>
    </submittedName>
</protein>
<comment type="similarity">
    <text evidence="1">Belongs to the transposase IS21/IS408/IS1162 family.</text>
</comment>
<proteinExistence type="inferred from homology"/>
<dbReference type="Gene3D" id="3.30.420.10">
    <property type="entry name" value="Ribonuclease H-like superfamily/Ribonuclease H"/>
    <property type="match status" value="1"/>
</dbReference>
<dbReference type="InterPro" id="IPR012337">
    <property type="entry name" value="RNaseH-like_sf"/>
</dbReference>
<sequence>MPGKRISDLQVSKYKELRGKYGQEAAAAKTGISVASARRLESAVTLPSQRPPRHWRTRADPLAEVWASEVVPMLEGAPSLMAVTVLEELQRRHPERFADAVLRTLQRRVSQWRAEHGDERELFFAQEHPPGRLGLSDFTVADELDISLGGLAFPHRLYQFALAHSGWRHARVVLGGESFQSLAAGLQDALWMAGGVPLEHRTDSLSAAFNNLAEREELTKRYQTLCQHYGMRPTRNNIGVSHENGAIEARQGSLKRGLDQALLLRGSREFNDLPAYEQFVAETVRRLNARCTRAWEAERTSLQVLPARRTADFEEVDARVSKFGVFSAKSVLYSVPSRLAGQRLKVRLHSTHLDAWLGGVKVFECERLHASTADRHPKRIDWRHM</sequence>
<comment type="caution">
    <text evidence="3">The sequence shown here is derived from an EMBL/GenBank/DDBJ whole genome shotgun (WGS) entry which is preliminary data.</text>
</comment>
<gene>
    <name evidence="3" type="primary">istA</name>
    <name evidence="3" type="ORF">ACG00Y_26400</name>
</gene>
<evidence type="ECO:0000256" key="1">
    <source>
        <dbReference type="ARBA" id="ARBA00009277"/>
    </source>
</evidence>
<dbReference type="EMBL" id="JBIGHV010000012">
    <property type="protein sequence ID" value="MFG6433466.1"/>
    <property type="molecule type" value="Genomic_DNA"/>
</dbReference>
<dbReference type="PANTHER" id="PTHR35004">
    <property type="entry name" value="TRANSPOSASE RV3428C-RELATED"/>
    <property type="match status" value="1"/>
</dbReference>
<dbReference type="Pfam" id="PF22483">
    <property type="entry name" value="Mu-transpos_C_2"/>
    <property type="match status" value="1"/>
</dbReference>
<evidence type="ECO:0000313" key="4">
    <source>
        <dbReference type="Proteomes" id="UP001606210"/>
    </source>
</evidence>
<evidence type="ECO:0000313" key="3">
    <source>
        <dbReference type="EMBL" id="MFG6433466.1"/>
    </source>
</evidence>
<dbReference type="PANTHER" id="PTHR35004:SF7">
    <property type="entry name" value="INTEGRASE PROTEIN"/>
    <property type="match status" value="1"/>
</dbReference>
<organism evidence="3 4">
    <name type="scientific">Pelomonas parva</name>
    <dbReference type="NCBI Taxonomy" id="3299032"/>
    <lineage>
        <taxon>Bacteria</taxon>
        <taxon>Pseudomonadati</taxon>
        <taxon>Pseudomonadota</taxon>
        <taxon>Betaproteobacteria</taxon>
        <taxon>Burkholderiales</taxon>
        <taxon>Sphaerotilaceae</taxon>
        <taxon>Roseateles</taxon>
    </lineage>
</organism>
<evidence type="ECO:0000259" key="2">
    <source>
        <dbReference type="PROSITE" id="PS50994"/>
    </source>
</evidence>
<reference evidence="3 4" key="1">
    <citation type="submission" date="2024-08" db="EMBL/GenBank/DDBJ databases">
        <authorList>
            <person name="Lu H."/>
        </authorList>
    </citation>
    <scope>NUCLEOTIDE SEQUENCE [LARGE SCALE GENOMIC DNA]</scope>
    <source>
        <strain evidence="3 4">LYH14W</strain>
    </source>
</reference>
<dbReference type="PROSITE" id="PS50994">
    <property type="entry name" value="INTEGRASE"/>
    <property type="match status" value="1"/>
</dbReference>
<dbReference type="InterPro" id="IPR036397">
    <property type="entry name" value="RNaseH_sf"/>
</dbReference>
<dbReference type="NCBIfam" id="NF033546">
    <property type="entry name" value="transpos_IS21"/>
    <property type="match status" value="1"/>
</dbReference>
<dbReference type="InterPro" id="IPR054353">
    <property type="entry name" value="IstA-like_C"/>
</dbReference>
<feature type="non-terminal residue" evidence="3">
    <location>
        <position position="385"/>
    </location>
</feature>
<dbReference type="Proteomes" id="UP001606210">
    <property type="component" value="Unassembled WGS sequence"/>
</dbReference>
<dbReference type="InterPro" id="IPR001584">
    <property type="entry name" value="Integrase_cat-core"/>
</dbReference>
<dbReference type="RefSeq" id="WP_394484211.1">
    <property type="nucleotide sequence ID" value="NZ_JBIGHV010000012.1"/>
</dbReference>
<keyword evidence="4" id="KW-1185">Reference proteome</keyword>
<dbReference type="SUPFAM" id="SSF53098">
    <property type="entry name" value="Ribonuclease H-like"/>
    <property type="match status" value="1"/>
</dbReference>